<organism evidence="3 4">
    <name type="scientific">Variovorax boronicumulans</name>
    <dbReference type="NCBI Taxonomy" id="436515"/>
    <lineage>
        <taxon>Bacteria</taxon>
        <taxon>Pseudomonadati</taxon>
        <taxon>Pseudomonadota</taxon>
        <taxon>Betaproteobacteria</taxon>
        <taxon>Burkholderiales</taxon>
        <taxon>Comamonadaceae</taxon>
        <taxon>Variovorax</taxon>
    </lineage>
</organism>
<feature type="region of interest" description="Disordered" evidence="1">
    <location>
        <begin position="30"/>
        <end position="65"/>
    </location>
</feature>
<evidence type="ECO:0000313" key="3">
    <source>
        <dbReference type="EMBL" id="MDP9927607.1"/>
    </source>
</evidence>
<comment type="caution">
    <text evidence="3">The sequence shown here is derived from an EMBL/GenBank/DDBJ whole genome shotgun (WGS) entry which is preliminary data.</text>
</comment>
<evidence type="ECO:0000256" key="2">
    <source>
        <dbReference type="SAM" id="Phobius"/>
    </source>
</evidence>
<evidence type="ECO:0000313" key="4">
    <source>
        <dbReference type="Proteomes" id="UP001244295"/>
    </source>
</evidence>
<gene>
    <name evidence="3" type="ORF">J2W25_006661</name>
</gene>
<keyword evidence="2" id="KW-1133">Transmembrane helix</keyword>
<dbReference type="EMBL" id="JAUSRR010000018">
    <property type="protein sequence ID" value="MDP9927607.1"/>
    <property type="molecule type" value="Genomic_DNA"/>
</dbReference>
<keyword evidence="2" id="KW-0812">Transmembrane</keyword>
<protein>
    <submittedName>
        <fullName evidence="3">Uncharacterized protein</fullName>
    </submittedName>
</protein>
<name>A0AAW8E727_9BURK</name>
<dbReference type="AlphaFoldDB" id="A0AAW8E727"/>
<accession>A0AAW8E727</accession>
<keyword evidence="2" id="KW-0472">Membrane</keyword>
<sequence length="65" mass="7368">MLGGIDISILGVVLAVVTGFGSYILGRRMREKRQGKRRAKDRAAAQANETRQVRRARERREQEGK</sequence>
<dbReference type="Proteomes" id="UP001244295">
    <property type="component" value="Unassembled WGS sequence"/>
</dbReference>
<evidence type="ECO:0000256" key="1">
    <source>
        <dbReference type="SAM" id="MobiDB-lite"/>
    </source>
</evidence>
<dbReference type="RefSeq" id="WP_223301260.1">
    <property type="nucleotide sequence ID" value="NZ_BKDI01000001.1"/>
</dbReference>
<reference evidence="3" key="1">
    <citation type="submission" date="2023-07" db="EMBL/GenBank/DDBJ databases">
        <title>Sorghum-associated microbial communities from plants grown in Nebraska, USA.</title>
        <authorList>
            <person name="Schachtman D."/>
        </authorList>
    </citation>
    <scope>NUCLEOTIDE SEQUENCE</scope>
    <source>
        <strain evidence="3">DS2795</strain>
    </source>
</reference>
<feature type="transmembrane region" description="Helical" evidence="2">
    <location>
        <begin position="6"/>
        <end position="26"/>
    </location>
</feature>
<feature type="compositionally biased region" description="Basic residues" evidence="1">
    <location>
        <begin position="30"/>
        <end position="40"/>
    </location>
</feature>
<proteinExistence type="predicted"/>